<protein>
    <submittedName>
        <fullName evidence="2">Uncharacterized protein</fullName>
    </submittedName>
</protein>
<comment type="caution">
    <text evidence="2">The sequence shown here is derived from an EMBL/GenBank/DDBJ whole genome shotgun (WGS) entry which is preliminary data.</text>
</comment>
<feature type="region of interest" description="Disordered" evidence="1">
    <location>
        <begin position="239"/>
        <end position="264"/>
    </location>
</feature>
<evidence type="ECO:0000313" key="2">
    <source>
        <dbReference type="EMBL" id="PZQ45966.1"/>
    </source>
</evidence>
<dbReference type="AlphaFoldDB" id="A0A2W5MXR5"/>
<dbReference type="Proteomes" id="UP000249417">
    <property type="component" value="Unassembled WGS sequence"/>
</dbReference>
<gene>
    <name evidence="2" type="ORF">DI551_06075</name>
</gene>
<organism evidence="2 3">
    <name type="scientific">Micavibrio aeruginosavorus</name>
    <dbReference type="NCBI Taxonomy" id="349221"/>
    <lineage>
        <taxon>Bacteria</taxon>
        <taxon>Pseudomonadati</taxon>
        <taxon>Bdellovibrionota</taxon>
        <taxon>Bdellovibrionia</taxon>
        <taxon>Bdellovibrionales</taxon>
        <taxon>Pseudobdellovibrionaceae</taxon>
        <taxon>Micavibrio</taxon>
    </lineage>
</organism>
<reference evidence="2 3" key="1">
    <citation type="submission" date="2017-08" db="EMBL/GenBank/DDBJ databases">
        <title>Infants hospitalized years apart are colonized by the same room-sourced microbial strains.</title>
        <authorList>
            <person name="Brooks B."/>
            <person name="Olm M.R."/>
            <person name="Firek B.A."/>
            <person name="Baker R."/>
            <person name="Thomas B.C."/>
            <person name="Morowitz M.J."/>
            <person name="Banfield J.F."/>
        </authorList>
    </citation>
    <scope>NUCLEOTIDE SEQUENCE [LARGE SCALE GENOMIC DNA]</scope>
    <source>
        <strain evidence="2">S2_005_002_R2_29</strain>
    </source>
</reference>
<name>A0A2W5MXR5_9BACT</name>
<proteinExistence type="predicted"/>
<evidence type="ECO:0000256" key="1">
    <source>
        <dbReference type="SAM" id="MobiDB-lite"/>
    </source>
</evidence>
<accession>A0A2W5MXR5</accession>
<dbReference type="EMBL" id="QFQB01000035">
    <property type="protein sequence ID" value="PZQ45966.1"/>
    <property type="molecule type" value="Genomic_DNA"/>
</dbReference>
<evidence type="ECO:0000313" key="3">
    <source>
        <dbReference type="Proteomes" id="UP000249417"/>
    </source>
</evidence>
<sequence>MVFTEKSYDRLEHLWRRWGLTEDDAYYAIENGLLRTCVWLPLRYVERGTIKEGKFVFERCESKEGFIAVRPEDFRRICRTGRAKLREFFSLREENCIVRLAYEPPQPAVMVRISDLVVLQADRVQFEQAYNLGLQSDALLIPAKHSAEAQFKCSNDYRHVNLNGNEYHLGDVQARVVEQLHDAARSRQPWVHGKTLIYESGSRALRMRDIFKHKQDWRRLIVSNDRGYYRLNLPLEEFHDQPPEGDIEAQHHKQSEKQFSRQSS</sequence>